<gene>
    <name evidence="2" type="primary">ppsR</name>
    <name evidence="2" type="ORF">RZ517_13540</name>
</gene>
<dbReference type="EMBL" id="CP146069">
    <property type="protein sequence ID" value="WWR45798.1"/>
    <property type="molecule type" value="Genomic_DNA"/>
</dbReference>
<dbReference type="SMART" id="SM00091">
    <property type="entry name" value="PAS"/>
    <property type="match status" value="2"/>
</dbReference>
<dbReference type="NCBIfam" id="TIGR02040">
    <property type="entry name" value="PpsR-CrtJ"/>
    <property type="match status" value="1"/>
</dbReference>
<accession>A0ABZ2HJF3</accession>
<dbReference type="InterPro" id="IPR013767">
    <property type="entry name" value="PAS_fold"/>
</dbReference>
<dbReference type="SUPFAM" id="SSF55785">
    <property type="entry name" value="PYP-like sensor domain (PAS domain)"/>
    <property type="match status" value="2"/>
</dbReference>
<dbReference type="Gene3D" id="3.30.450.20">
    <property type="entry name" value="PAS domain"/>
    <property type="match status" value="3"/>
</dbReference>
<organism evidence="2 3">
    <name type="scientific">Roseovarius phycicola</name>
    <dbReference type="NCBI Taxonomy" id="3080976"/>
    <lineage>
        <taxon>Bacteria</taxon>
        <taxon>Pseudomonadati</taxon>
        <taxon>Pseudomonadota</taxon>
        <taxon>Alphaproteobacteria</taxon>
        <taxon>Rhodobacterales</taxon>
        <taxon>Roseobacteraceae</taxon>
        <taxon>Roseovarius</taxon>
    </lineage>
</organism>
<name>A0ABZ2HJF3_9RHOB</name>
<dbReference type="Pfam" id="PF00989">
    <property type="entry name" value="PAS"/>
    <property type="match status" value="1"/>
</dbReference>
<dbReference type="PRINTS" id="PR01590">
    <property type="entry name" value="HTHFIS"/>
</dbReference>
<dbReference type="Pfam" id="PF02954">
    <property type="entry name" value="HTH_8"/>
    <property type="match status" value="1"/>
</dbReference>
<dbReference type="InterPro" id="IPR011785">
    <property type="entry name" value="Tscrpt_reg_PpsR-CrtJ"/>
</dbReference>
<feature type="domain" description="PAS" evidence="1">
    <location>
        <begin position="156"/>
        <end position="227"/>
    </location>
</feature>
<dbReference type="Pfam" id="PF13188">
    <property type="entry name" value="PAS_8"/>
    <property type="match status" value="1"/>
</dbReference>
<keyword evidence="3" id="KW-1185">Reference proteome</keyword>
<dbReference type="PROSITE" id="PS50112">
    <property type="entry name" value="PAS"/>
    <property type="match status" value="1"/>
</dbReference>
<evidence type="ECO:0000313" key="3">
    <source>
        <dbReference type="Proteomes" id="UP001364156"/>
    </source>
</evidence>
<evidence type="ECO:0000313" key="2">
    <source>
        <dbReference type="EMBL" id="WWR45798.1"/>
    </source>
</evidence>
<evidence type="ECO:0000259" key="1">
    <source>
        <dbReference type="PROSITE" id="PS50112"/>
    </source>
</evidence>
<proteinExistence type="predicted"/>
<dbReference type="RefSeq" id="WP_338548712.1">
    <property type="nucleotide sequence ID" value="NZ_CP146069.1"/>
</dbReference>
<sequence>MTRERRKSERLRAGALPDPSSVQGIVELAADLAVYLSPAGDVEGISVNPDCPSLGCLDHWVGRNFNSFLTVESVAKLDERIAEMRADANMTPRWIEINHVDNATWEFPIRYSIHRIYGGDHLLLLGRDMQPIAEVQQRLVSEQLARERDQQLLRGEQTFYNVALEASETGLIMLEPESGKIRDLNSSAALLLGTKASTLTGSSLAQAFEGRKREELLDALSSAARTDEAKGVDLVARRNGHSLTVYPDYFRAAGQLFILCRLVPVDANMATSADVAQSTALLFASTSDAIVLTDGKGTIREANESFLIMADAAQMRDVRGTSFSDYLARGSVDMKIMLEAALKKGRLSNYATKITSLTGTRTGVDISASHLESHGGDFGYGFVIRGVSSNTAADGEAPTSAVNEDAMKNVMDLVGTASLKELVSATSDVIEKLCIETAVQLTGNNRVAAAEMLGLSRQSLYVKLRKHGLMNADSDDIS</sequence>
<dbReference type="SUPFAM" id="SSF46689">
    <property type="entry name" value="Homeodomain-like"/>
    <property type="match status" value="1"/>
</dbReference>
<dbReference type="CDD" id="cd00130">
    <property type="entry name" value="PAS"/>
    <property type="match status" value="2"/>
</dbReference>
<dbReference type="Proteomes" id="UP001364156">
    <property type="component" value="Chromosome"/>
</dbReference>
<reference evidence="2 3" key="1">
    <citation type="submission" date="2023-10" db="EMBL/GenBank/DDBJ databases">
        <title>Roseovarius strain S88 nov., isolated from a marine algae.</title>
        <authorList>
            <person name="Lee M.W."/>
            <person name="Lee J.K."/>
            <person name="Kim J.M."/>
            <person name="Choi D.G."/>
            <person name="Baek J.H."/>
            <person name="Bayburt H."/>
            <person name="Jung J.J."/>
            <person name="Han D.M."/>
            <person name="Jeon C.O."/>
        </authorList>
    </citation>
    <scope>NUCLEOTIDE SEQUENCE [LARGE SCALE GENOMIC DNA]</scope>
    <source>
        <strain evidence="2 3">S88</strain>
    </source>
</reference>
<dbReference type="InterPro" id="IPR002197">
    <property type="entry name" value="HTH_Fis"/>
</dbReference>
<dbReference type="InterPro" id="IPR035965">
    <property type="entry name" value="PAS-like_dom_sf"/>
</dbReference>
<dbReference type="InterPro" id="IPR000014">
    <property type="entry name" value="PAS"/>
</dbReference>
<dbReference type="InterPro" id="IPR009057">
    <property type="entry name" value="Homeodomain-like_sf"/>
</dbReference>
<dbReference type="Gene3D" id="1.10.10.60">
    <property type="entry name" value="Homeodomain-like"/>
    <property type="match status" value="1"/>
</dbReference>
<protein>
    <submittedName>
        <fullName evidence="2">Transcriptional regulator PpsR</fullName>
    </submittedName>
</protein>